<dbReference type="EMBL" id="CP114029">
    <property type="protein sequence ID" value="WAP68714.1"/>
    <property type="molecule type" value="Genomic_DNA"/>
</dbReference>
<evidence type="ECO:0000256" key="1">
    <source>
        <dbReference type="ARBA" id="ARBA00023235"/>
    </source>
</evidence>
<dbReference type="PANTHER" id="PTHR43489:SF6">
    <property type="entry name" value="HYDROXYPYRUVATE ISOMERASE-RELATED"/>
    <property type="match status" value="1"/>
</dbReference>
<dbReference type="PANTHER" id="PTHR43489">
    <property type="entry name" value="ISOMERASE"/>
    <property type="match status" value="1"/>
</dbReference>
<keyword evidence="5" id="KW-1185">Reference proteome</keyword>
<evidence type="ECO:0000313" key="4">
    <source>
        <dbReference type="EMBL" id="WAP68714.1"/>
    </source>
</evidence>
<dbReference type="Proteomes" id="UP001164020">
    <property type="component" value="Chromosome"/>
</dbReference>
<feature type="domain" description="Xylose isomerase-like TIM barrel" evidence="3">
    <location>
        <begin position="22"/>
        <end position="251"/>
    </location>
</feature>
<reference evidence="4" key="1">
    <citation type="submission" date="2022-12" db="EMBL/GenBank/DDBJ databases">
        <title>Jiella pelagia sp. nov., isolated from phosphonate enriched culture of Northwest Pacific surface seawater.</title>
        <authorList>
            <person name="Shin D.Y."/>
            <person name="Hwang C.Y."/>
        </authorList>
    </citation>
    <scope>NUCLEOTIDE SEQUENCE</scope>
    <source>
        <strain evidence="4">HL-NP1</strain>
    </source>
</reference>
<dbReference type="Pfam" id="PF01261">
    <property type="entry name" value="AP_endonuc_2"/>
    <property type="match status" value="1"/>
</dbReference>
<dbReference type="PIRSF" id="PIRSF006241">
    <property type="entry name" value="HyI"/>
    <property type="match status" value="1"/>
</dbReference>
<dbReference type="Gene3D" id="3.20.20.150">
    <property type="entry name" value="Divalent-metal-dependent TIM barrel enzymes"/>
    <property type="match status" value="1"/>
</dbReference>
<organism evidence="4 5">
    <name type="scientific">Jiella pelagia</name>
    <dbReference type="NCBI Taxonomy" id="2986949"/>
    <lineage>
        <taxon>Bacteria</taxon>
        <taxon>Pseudomonadati</taxon>
        <taxon>Pseudomonadota</taxon>
        <taxon>Alphaproteobacteria</taxon>
        <taxon>Hyphomicrobiales</taxon>
        <taxon>Aurantimonadaceae</taxon>
        <taxon>Jiella</taxon>
    </lineage>
</organism>
<dbReference type="SUPFAM" id="SSF51658">
    <property type="entry name" value="Xylose isomerase-like"/>
    <property type="match status" value="1"/>
</dbReference>
<evidence type="ECO:0000259" key="3">
    <source>
        <dbReference type="Pfam" id="PF01261"/>
    </source>
</evidence>
<accession>A0ABY7BXZ3</accession>
<dbReference type="InterPro" id="IPR013022">
    <property type="entry name" value="Xyl_isomerase-like_TIM-brl"/>
</dbReference>
<sequence length="253" mass="27606">MLSLSANLGFLWTDRQLPDAIRSAHRAGFDAVECHWPYETDPSLLRAALAETGLSMVGLNTRRGSRDGDRGLAALPERMDEARAAIEEAFSYGAAIGASAVHVMAGRAVGAEAERAFDANLLHACDLAARHAMTVLIEPLNPRDAPGYFLIGLEKAVATIERVARPELKILFDCYHQQITGGDLIRRFADCRPYIGHVQFAGVPDRGEPDGGEIAYERLLPALRDLGYAGPFGAEYRPRKATEDGLGWMKAFR</sequence>
<dbReference type="InterPro" id="IPR026040">
    <property type="entry name" value="HyI-like"/>
</dbReference>
<evidence type="ECO:0000256" key="2">
    <source>
        <dbReference type="PIRNR" id="PIRNR006241"/>
    </source>
</evidence>
<dbReference type="InterPro" id="IPR050417">
    <property type="entry name" value="Sugar_Epim/Isomerase"/>
</dbReference>
<comment type="similarity">
    <text evidence="2">Belongs to the hyi family.</text>
</comment>
<proteinExistence type="inferred from homology"/>
<gene>
    <name evidence="4" type="ORF">OH818_26245</name>
</gene>
<dbReference type="RefSeq" id="WP_268881146.1">
    <property type="nucleotide sequence ID" value="NZ_CP114029.1"/>
</dbReference>
<evidence type="ECO:0000313" key="5">
    <source>
        <dbReference type="Proteomes" id="UP001164020"/>
    </source>
</evidence>
<name>A0ABY7BXZ3_9HYPH</name>
<keyword evidence="1 2" id="KW-0413">Isomerase</keyword>
<protein>
    <submittedName>
        <fullName evidence="4">TIM barrel protein</fullName>
    </submittedName>
</protein>
<dbReference type="InterPro" id="IPR036237">
    <property type="entry name" value="Xyl_isomerase-like_sf"/>
</dbReference>